<keyword evidence="4" id="KW-0788">Thiol protease</keyword>
<comment type="similarity">
    <text evidence="1">Belongs to the peptidase C40 family.</text>
</comment>
<dbReference type="InterPro" id="IPR038765">
    <property type="entry name" value="Papain-like_cys_pep_sf"/>
</dbReference>
<dbReference type="PROSITE" id="PS51935">
    <property type="entry name" value="NLPC_P60"/>
    <property type="match status" value="1"/>
</dbReference>
<evidence type="ECO:0000313" key="6">
    <source>
        <dbReference type="EMBL" id="MCA2096621.1"/>
    </source>
</evidence>
<organism evidence="6 7">
    <name type="scientific">Anaerococcus degeneri</name>
    <dbReference type="NCBI Taxonomy" id="361500"/>
    <lineage>
        <taxon>Bacteria</taxon>
        <taxon>Bacillati</taxon>
        <taxon>Bacillota</taxon>
        <taxon>Tissierellia</taxon>
        <taxon>Tissierellales</taxon>
        <taxon>Peptoniphilaceae</taxon>
        <taxon>Anaerococcus</taxon>
    </lineage>
</organism>
<evidence type="ECO:0000256" key="1">
    <source>
        <dbReference type="ARBA" id="ARBA00007074"/>
    </source>
</evidence>
<keyword evidence="3" id="KW-0378">Hydrolase</keyword>
<feature type="domain" description="NlpC/P60" evidence="5">
    <location>
        <begin position="1"/>
        <end position="142"/>
    </location>
</feature>
<keyword evidence="7" id="KW-1185">Reference proteome</keyword>
<keyword evidence="2" id="KW-0645">Protease</keyword>
<dbReference type="Gene3D" id="2.30.30.40">
    <property type="entry name" value="SH3 Domains"/>
    <property type="match status" value="1"/>
</dbReference>
<dbReference type="Pfam" id="PF05382">
    <property type="entry name" value="Amidase_5"/>
    <property type="match status" value="1"/>
</dbReference>
<name>A0ABS7YY25_9FIRM</name>
<dbReference type="Pfam" id="PF08460">
    <property type="entry name" value="SH3_5"/>
    <property type="match status" value="1"/>
</dbReference>
<dbReference type="Gene3D" id="3.90.1720.10">
    <property type="entry name" value="endopeptidase domain like (from Nostoc punctiforme)"/>
    <property type="match status" value="1"/>
</dbReference>
<comment type="caution">
    <text evidence="6">The sequence shown here is derived from an EMBL/GenBank/DDBJ whole genome shotgun (WGS) entry which is preliminary data.</text>
</comment>
<evidence type="ECO:0000256" key="4">
    <source>
        <dbReference type="ARBA" id="ARBA00022807"/>
    </source>
</evidence>
<sequence>MTREKMIDFALSKVGRVGYCMAYPARLGPSFYDCSSFVYYALISGGFLPRGSLIGNTESLYKLKGKIFEEIYSYENVRCGDIFIRGIEGRSAGAGGHTGIFLAKDKIIHCSYRKNGVAIQDMATGLGFVLDRKRSAKERYFRPIDRRKSQERIIDKIGMAIIRVATNVRAAPSVYAPIVAVYYPGAKVYYDRIVEAEGYVWGSYIGSTSGKRRYFFLSYPR</sequence>
<protein>
    <submittedName>
        <fullName evidence="6">SH3 domain-containing protein</fullName>
    </submittedName>
</protein>
<dbReference type="Proteomes" id="UP001198374">
    <property type="component" value="Unassembled WGS sequence"/>
</dbReference>
<accession>A0ABS7YY25</accession>
<evidence type="ECO:0000256" key="2">
    <source>
        <dbReference type="ARBA" id="ARBA00022670"/>
    </source>
</evidence>
<dbReference type="RefSeq" id="WP_209774673.1">
    <property type="nucleotide sequence ID" value="NZ_JAGGLO010000008.1"/>
</dbReference>
<dbReference type="InterPro" id="IPR000064">
    <property type="entry name" value="NLP_P60_dom"/>
</dbReference>
<evidence type="ECO:0000256" key="3">
    <source>
        <dbReference type="ARBA" id="ARBA00022801"/>
    </source>
</evidence>
<proteinExistence type="inferred from homology"/>
<dbReference type="EMBL" id="JAIWIY010000001">
    <property type="protein sequence ID" value="MCA2096621.1"/>
    <property type="molecule type" value="Genomic_DNA"/>
</dbReference>
<reference evidence="7" key="1">
    <citation type="submission" date="2023-07" db="EMBL/GenBank/DDBJ databases">
        <title>FDA dAtabase for Regulatory Grade micrObial Sequences (FDA-ARGOS): Supporting development and validation of Infectious Disease Dx tests.</title>
        <authorList>
            <person name="Sproer C."/>
            <person name="Gronow S."/>
            <person name="Severitt S."/>
            <person name="Schroder I."/>
            <person name="Tallon L."/>
            <person name="Sadzewicz L."/>
            <person name="Zhao X."/>
            <person name="Boylan J."/>
            <person name="Ott S."/>
            <person name="Bowen H."/>
            <person name="Vavikolanu K."/>
            <person name="Hazen T."/>
            <person name="Aluvathingal J."/>
            <person name="Nadendla S."/>
            <person name="Lowell S."/>
            <person name="Myers T."/>
            <person name="Yan Y."/>
        </authorList>
    </citation>
    <scope>NUCLEOTIDE SEQUENCE [LARGE SCALE GENOMIC DNA]</scope>
    <source>
        <strain evidence="7">FDAARGOS_1538</strain>
    </source>
</reference>
<dbReference type="SUPFAM" id="SSF54001">
    <property type="entry name" value="Cysteine proteinases"/>
    <property type="match status" value="1"/>
</dbReference>
<dbReference type="InterPro" id="IPR008044">
    <property type="entry name" value="Phage_lysin"/>
</dbReference>
<evidence type="ECO:0000259" key="5">
    <source>
        <dbReference type="PROSITE" id="PS51935"/>
    </source>
</evidence>
<evidence type="ECO:0000313" key="7">
    <source>
        <dbReference type="Proteomes" id="UP001198374"/>
    </source>
</evidence>
<gene>
    <name evidence="6" type="ORF">LDJ82_06935</name>
</gene>
<dbReference type="InterPro" id="IPR003646">
    <property type="entry name" value="SH3-like_bac-type"/>
</dbReference>